<dbReference type="EMBL" id="CP020953">
    <property type="protein sequence ID" value="AWI07022.1"/>
    <property type="molecule type" value="Genomic_DNA"/>
</dbReference>
<keyword evidence="3" id="KW-1185">Reference proteome</keyword>
<reference evidence="3" key="1">
    <citation type="submission" date="2017-04" db="EMBL/GenBank/DDBJ databases">
        <authorList>
            <person name="Song Y."/>
            <person name="Cho B.-K."/>
        </authorList>
    </citation>
    <scope>NUCLEOTIDE SEQUENCE [LARGE SCALE GENOMIC DNA]</scope>
    <source>
        <strain evidence="3">SL1</strain>
    </source>
</reference>
<organism evidence="2 3">
    <name type="scientific">Clostridium drakei</name>
    <dbReference type="NCBI Taxonomy" id="332101"/>
    <lineage>
        <taxon>Bacteria</taxon>
        <taxon>Bacillati</taxon>
        <taxon>Bacillota</taxon>
        <taxon>Clostridia</taxon>
        <taxon>Eubacteriales</taxon>
        <taxon>Clostridiaceae</taxon>
        <taxon>Clostridium</taxon>
    </lineage>
</organism>
<evidence type="ECO:0000313" key="3">
    <source>
        <dbReference type="Proteomes" id="UP000244910"/>
    </source>
</evidence>
<feature type="domain" description="Two component regulator three Y" evidence="1">
    <location>
        <begin position="409"/>
        <end position="475"/>
    </location>
</feature>
<evidence type="ECO:0000313" key="2">
    <source>
        <dbReference type="EMBL" id="AWI07022.1"/>
    </source>
</evidence>
<accession>A0A2U8DY91</accession>
<gene>
    <name evidence="2" type="ORF">B9W14_21960</name>
</gene>
<feature type="domain" description="Two component regulator three Y" evidence="1">
    <location>
        <begin position="126"/>
        <end position="185"/>
    </location>
</feature>
<dbReference type="OrthoDB" id="1925648at2"/>
<dbReference type="RefSeq" id="WP_032078843.1">
    <property type="nucleotide sequence ID" value="NZ_CP020953.1"/>
</dbReference>
<name>A0A2U8DY91_9CLOT</name>
<evidence type="ECO:0000259" key="1">
    <source>
        <dbReference type="Pfam" id="PF07495"/>
    </source>
</evidence>
<dbReference type="Pfam" id="PF07495">
    <property type="entry name" value="Y_Y_Y"/>
    <property type="match status" value="7"/>
</dbReference>
<feature type="domain" description="Two component regulator three Y" evidence="1">
    <location>
        <begin position="602"/>
        <end position="659"/>
    </location>
</feature>
<proteinExistence type="predicted"/>
<sequence length="667" mass="78209">MNELEIKYNLESPQEKNSKILISINNVLEEKLMFKYMVGLNGIWSTLKDFSEATSVEWVPKEEGKYIIMVQARRGDSQKSFDYVSRENYIIGKVEEKLINNIGLDKYKLNLGEKVNLFVNTNKLPLMFRYWLKIDDKWEIIKDYSPDNTLSWTVKFEGKGEMLVECKNIDSQNNYDDFQTVEFDVMDLKKVEIQDFNAVNLDLIEGNELTFKVETFHEEGRNILYKFIKINGNGETECIQDYSTKRIVSYVESKSGEYRLLCLVKDMYSSENFDDRAIINFFVKKYKDICIKSFTTDLNPPQLCETVINLKADVIGGKELLYKYIIEGSCNEDSGYIRTNSYDWKTKKPGNYKIYLWVKDKSSEEKYEACECIEFAVDEKSKEPVKINDVIMDKKHKVLINEPIKVKINASGGTDLEFGFIIRREKRVLETINYDKKNTITFIPKEEGNYQFEARVKDKYSDRKFDCHYVFNLEVFKFIPGEIEYVLFPLKDYYVVGDKVMLNVITQNTTSILVNYVLRINDHKVEETGYTEDKRYAFVPKCSGLYTVEMYAKNKESDRIFDCKKCISVKIHEALPVTNTKIICDRTKFLCNASATFTVKSEGGKDVLYEFFIMEKGDWTLVQNYSKKNYYTFIPFSKGHYKILVLAKSQYHKGSYEDYDMIDFFAE</sequence>
<dbReference type="Proteomes" id="UP000244910">
    <property type="component" value="Chromosome"/>
</dbReference>
<feature type="domain" description="Two component regulator three Y" evidence="1">
    <location>
        <begin position="508"/>
        <end position="572"/>
    </location>
</feature>
<feature type="domain" description="Two component regulator three Y" evidence="1">
    <location>
        <begin position="316"/>
        <end position="377"/>
    </location>
</feature>
<protein>
    <submittedName>
        <fullName evidence="2">Triple tyrosine motif-containing protein</fullName>
    </submittedName>
</protein>
<feature type="domain" description="Two component regulator three Y" evidence="1">
    <location>
        <begin position="27"/>
        <end position="91"/>
    </location>
</feature>
<dbReference type="NCBIfam" id="NF010681">
    <property type="entry name" value="PRK14081.1"/>
    <property type="match status" value="1"/>
</dbReference>
<dbReference type="AlphaFoldDB" id="A0A2U8DY91"/>
<dbReference type="InterPro" id="IPR011123">
    <property type="entry name" value="Y_Y_Y"/>
</dbReference>
<feature type="domain" description="Two component regulator three Y" evidence="1">
    <location>
        <begin position="219"/>
        <end position="284"/>
    </location>
</feature>
<dbReference type="KEGG" id="cdrk:B9W14_21960"/>